<feature type="transmembrane region" description="Helical" evidence="7">
    <location>
        <begin position="203"/>
        <end position="221"/>
    </location>
</feature>
<protein>
    <submittedName>
        <fullName evidence="9">EmrB/QacA subfamily drug resistance transporter</fullName>
    </submittedName>
</protein>
<dbReference type="Gene3D" id="1.20.1250.20">
    <property type="entry name" value="MFS general substrate transporter like domains"/>
    <property type="match status" value="1"/>
</dbReference>
<dbReference type="GO" id="GO:0022857">
    <property type="term" value="F:transmembrane transporter activity"/>
    <property type="evidence" value="ECO:0007669"/>
    <property type="project" value="InterPro"/>
</dbReference>
<dbReference type="InterPro" id="IPR004638">
    <property type="entry name" value="EmrB-like"/>
</dbReference>
<dbReference type="RefSeq" id="WP_183660917.1">
    <property type="nucleotide sequence ID" value="NZ_JACIBV010000002.1"/>
</dbReference>
<dbReference type="NCBIfam" id="TIGR00711">
    <property type="entry name" value="efflux_EmrB"/>
    <property type="match status" value="1"/>
</dbReference>
<feature type="transmembrane region" description="Helical" evidence="7">
    <location>
        <begin position="16"/>
        <end position="39"/>
    </location>
</feature>
<dbReference type="Pfam" id="PF07690">
    <property type="entry name" value="MFS_1"/>
    <property type="match status" value="1"/>
</dbReference>
<evidence type="ECO:0000259" key="8">
    <source>
        <dbReference type="PROSITE" id="PS50850"/>
    </source>
</evidence>
<accession>A0A7W5VK00</accession>
<name>A0A7W5VK00_9ACTN</name>
<feature type="transmembrane region" description="Helical" evidence="7">
    <location>
        <begin position="271"/>
        <end position="293"/>
    </location>
</feature>
<keyword evidence="2" id="KW-0813">Transport</keyword>
<feature type="transmembrane region" description="Helical" evidence="7">
    <location>
        <begin position="407"/>
        <end position="426"/>
    </location>
</feature>
<evidence type="ECO:0000256" key="2">
    <source>
        <dbReference type="ARBA" id="ARBA00022448"/>
    </source>
</evidence>
<dbReference type="PANTHER" id="PTHR42718:SF42">
    <property type="entry name" value="EXPORT PROTEIN"/>
    <property type="match status" value="1"/>
</dbReference>
<keyword evidence="4 7" id="KW-0812">Transmembrane</keyword>
<dbReference type="Proteomes" id="UP000579945">
    <property type="component" value="Unassembled WGS sequence"/>
</dbReference>
<evidence type="ECO:0000256" key="6">
    <source>
        <dbReference type="ARBA" id="ARBA00023136"/>
    </source>
</evidence>
<feature type="transmembrane region" description="Helical" evidence="7">
    <location>
        <begin position="360"/>
        <end position="386"/>
    </location>
</feature>
<feature type="transmembrane region" description="Helical" evidence="7">
    <location>
        <begin position="169"/>
        <end position="191"/>
    </location>
</feature>
<feature type="domain" description="Major facilitator superfamily (MFS) profile" evidence="8">
    <location>
        <begin position="17"/>
        <end position="462"/>
    </location>
</feature>
<comment type="subcellular location">
    <subcellularLocation>
        <location evidence="1">Cell membrane</location>
        <topology evidence="1">Multi-pass membrane protein</topology>
    </subcellularLocation>
</comment>
<dbReference type="SUPFAM" id="SSF103473">
    <property type="entry name" value="MFS general substrate transporter"/>
    <property type="match status" value="1"/>
</dbReference>
<feature type="transmembrane region" description="Helical" evidence="7">
    <location>
        <begin position="335"/>
        <end position="354"/>
    </location>
</feature>
<feature type="transmembrane region" description="Helical" evidence="7">
    <location>
        <begin position="305"/>
        <end position="323"/>
    </location>
</feature>
<dbReference type="InterPro" id="IPR020846">
    <property type="entry name" value="MFS_dom"/>
</dbReference>
<evidence type="ECO:0000256" key="4">
    <source>
        <dbReference type="ARBA" id="ARBA00022692"/>
    </source>
</evidence>
<dbReference type="PANTHER" id="PTHR42718">
    <property type="entry name" value="MAJOR FACILITATOR SUPERFAMILY MULTIDRUG TRANSPORTER MFSC"/>
    <property type="match status" value="1"/>
</dbReference>
<evidence type="ECO:0000256" key="5">
    <source>
        <dbReference type="ARBA" id="ARBA00022989"/>
    </source>
</evidence>
<feature type="transmembrane region" description="Helical" evidence="7">
    <location>
        <begin position="233"/>
        <end position="250"/>
    </location>
</feature>
<gene>
    <name evidence="9" type="ORF">FHR33_008926</name>
</gene>
<dbReference type="CDD" id="cd17321">
    <property type="entry name" value="MFS_MMR_MDR_like"/>
    <property type="match status" value="1"/>
</dbReference>
<keyword evidence="3" id="KW-1003">Cell membrane</keyword>
<reference evidence="9 10" key="1">
    <citation type="submission" date="2020-08" db="EMBL/GenBank/DDBJ databases">
        <title>Sequencing the genomes of 1000 actinobacteria strains.</title>
        <authorList>
            <person name="Klenk H.-P."/>
        </authorList>
    </citation>
    <scope>NUCLEOTIDE SEQUENCE [LARGE SCALE GENOMIC DNA]</scope>
    <source>
        <strain evidence="9 10">DSM 44320</strain>
    </source>
</reference>
<evidence type="ECO:0000313" key="10">
    <source>
        <dbReference type="Proteomes" id="UP000579945"/>
    </source>
</evidence>
<evidence type="ECO:0000256" key="3">
    <source>
        <dbReference type="ARBA" id="ARBA00022475"/>
    </source>
</evidence>
<dbReference type="GeneID" id="95394964"/>
<dbReference type="PROSITE" id="PS50850">
    <property type="entry name" value="MFS"/>
    <property type="match status" value="1"/>
</dbReference>
<dbReference type="InterPro" id="IPR011701">
    <property type="entry name" value="MFS"/>
</dbReference>
<evidence type="ECO:0000256" key="7">
    <source>
        <dbReference type="SAM" id="Phobius"/>
    </source>
</evidence>
<keyword evidence="5 7" id="KW-1133">Transmembrane helix</keyword>
<evidence type="ECO:0000256" key="1">
    <source>
        <dbReference type="ARBA" id="ARBA00004651"/>
    </source>
</evidence>
<feature type="transmembrane region" description="Helical" evidence="7">
    <location>
        <begin position="83"/>
        <end position="102"/>
    </location>
</feature>
<keyword evidence="6 7" id="KW-0472">Membrane</keyword>
<organism evidence="9 10">
    <name type="scientific">Nonomuraea dietziae</name>
    <dbReference type="NCBI Taxonomy" id="65515"/>
    <lineage>
        <taxon>Bacteria</taxon>
        <taxon>Bacillati</taxon>
        <taxon>Actinomycetota</taxon>
        <taxon>Actinomycetes</taxon>
        <taxon>Streptosporangiales</taxon>
        <taxon>Streptosporangiaceae</taxon>
        <taxon>Nonomuraea</taxon>
    </lineage>
</organism>
<evidence type="ECO:0000313" key="9">
    <source>
        <dbReference type="EMBL" id="MBB3732979.1"/>
    </source>
</evidence>
<keyword evidence="10" id="KW-1185">Reference proteome</keyword>
<sequence length="480" mass="49446">MNGVSASTHRPFRPGWTLALVSVAAFLTSLDVMVVVTALPTIQEELNASLADLEWTVNAYNLAFACLMLIGSALGDRFGRLKSYVFGLAVFTLASAMAALAPSVEILILARVLQGIAAGVAIPVSLTLLGDAYPPHKRGRAMGIWGSVSGAAVAAGPVAGGLITEGLSWQWIFWLNVPLGVAATILAAALMRESFGPRPKMDIVGLGLASLGLFGLVWAAVRAPGLGWGHAEVVVMALGGVVLMVAFVFWEHRAEHPVLPLRYFRARGFTISNASAFFMHFSLIGSLFIISQMFQIGMGANALDAGLRILAWTAMVLVVAPIAGRFSDRFGARPFIVGGLLLMAAGLAWLGAVAGADTGYLVLLAPLAFGGIGIAMSLPSTINLALSSVPMEDMGVASGANNAMRELGGVFGVAFLGAMFAANGGYATPAAAIDGFRAALFLGGAMALVGMIIALFAPGRRPAEAAAPAAPEPKVAKTGG</sequence>
<dbReference type="InterPro" id="IPR036259">
    <property type="entry name" value="MFS_trans_sf"/>
</dbReference>
<feature type="transmembrane region" description="Helical" evidence="7">
    <location>
        <begin position="142"/>
        <end position="163"/>
    </location>
</feature>
<proteinExistence type="predicted"/>
<feature type="transmembrane region" description="Helical" evidence="7">
    <location>
        <begin position="59"/>
        <end position="76"/>
    </location>
</feature>
<dbReference type="Gene3D" id="1.20.1720.10">
    <property type="entry name" value="Multidrug resistance protein D"/>
    <property type="match status" value="1"/>
</dbReference>
<feature type="transmembrane region" description="Helical" evidence="7">
    <location>
        <begin position="108"/>
        <end position="130"/>
    </location>
</feature>
<dbReference type="EMBL" id="JACIBV010000002">
    <property type="protein sequence ID" value="MBB3732979.1"/>
    <property type="molecule type" value="Genomic_DNA"/>
</dbReference>
<dbReference type="AlphaFoldDB" id="A0A7W5VK00"/>
<comment type="caution">
    <text evidence="9">The sequence shown here is derived from an EMBL/GenBank/DDBJ whole genome shotgun (WGS) entry which is preliminary data.</text>
</comment>
<feature type="transmembrane region" description="Helical" evidence="7">
    <location>
        <begin position="438"/>
        <end position="457"/>
    </location>
</feature>
<dbReference type="GO" id="GO:0005886">
    <property type="term" value="C:plasma membrane"/>
    <property type="evidence" value="ECO:0007669"/>
    <property type="project" value="UniProtKB-SubCell"/>
</dbReference>